<dbReference type="EMBL" id="SJPT01000009">
    <property type="protein sequence ID" value="TWU20314.1"/>
    <property type="molecule type" value="Genomic_DNA"/>
</dbReference>
<organism evidence="1 2">
    <name type="scientific">Novipirellula galeiformis</name>
    <dbReference type="NCBI Taxonomy" id="2528004"/>
    <lineage>
        <taxon>Bacteria</taxon>
        <taxon>Pseudomonadati</taxon>
        <taxon>Planctomycetota</taxon>
        <taxon>Planctomycetia</taxon>
        <taxon>Pirellulales</taxon>
        <taxon>Pirellulaceae</taxon>
        <taxon>Novipirellula</taxon>
    </lineage>
</organism>
<evidence type="ECO:0000313" key="1">
    <source>
        <dbReference type="EMBL" id="TWU20314.1"/>
    </source>
</evidence>
<proteinExistence type="predicted"/>
<reference evidence="1 2" key="1">
    <citation type="submission" date="2019-02" db="EMBL/GenBank/DDBJ databases">
        <title>Deep-cultivation of Planctomycetes and their phenomic and genomic characterization uncovers novel biology.</title>
        <authorList>
            <person name="Wiegand S."/>
            <person name="Jogler M."/>
            <person name="Boedeker C."/>
            <person name="Pinto D."/>
            <person name="Vollmers J."/>
            <person name="Rivas-Marin E."/>
            <person name="Kohn T."/>
            <person name="Peeters S.H."/>
            <person name="Heuer A."/>
            <person name="Rast P."/>
            <person name="Oberbeckmann S."/>
            <person name="Bunk B."/>
            <person name="Jeske O."/>
            <person name="Meyerdierks A."/>
            <person name="Storesund J.E."/>
            <person name="Kallscheuer N."/>
            <person name="Luecker S."/>
            <person name="Lage O.M."/>
            <person name="Pohl T."/>
            <person name="Merkel B.J."/>
            <person name="Hornburger P."/>
            <person name="Mueller R.-W."/>
            <person name="Bruemmer F."/>
            <person name="Labrenz M."/>
            <person name="Spormann A.M."/>
            <person name="Op Den Camp H."/>
            <person name="Overmann J."/>
            <person name="Amann R."/>
            <person name="Jetten M.S.M."/>
            <person name="Mascher T."/>
            <person name="Medema M.H."/>
            <person name="Devos D.P."/>
            <person name="Kaster A.-K."/>
            <person name="Ovreas L."/>
            <person name="Rohde M."/>
            <person name="Galperin M.Y."/>
            <person name="Jogler C."/>
        </authorList>
    </citation>
    <scope>NUCLEOTIDE SEQUENCE [LARGE SCALE GENOMIC DNA]</scope>
    <source>
        <strain evidence="1 2">Pla52o</strain>
    </source>
</reference>
<dbReference type="AlphaFoldDB" id="A0A5C6CA88"/>
<comment type="caution">
    <text evidence="1">The sequence shown here is derived from an EMBL/GenBank/DDBJ whole genome shotgun (WGS) entry which is preliminary data.</text>
</comment>
<protein>
    <submittedName>
        <fullName evidence="1">Uncharacterized protein</fullName>
    </submittedName>
</protein>
<dbReference type="Proteomes" id="UP000316304">
    <property type="component" value="Unassembled WGS sequence"/>
</dbReference>
<accession>A0A5C6CA88</accession>
<sequence>MFLKAAFALLYLANPRDRGFDGIDRLSENDKIAVSIHLHVVSDKPLMSRYGGISTVQRLTSLGLFIYQIR</sequence>
<name>A0A5C6CA88_9BACT</name>
<gene>
    <name evidence="1" type="ORF">Pla52o_48330</name>
</gene>
<keyword evidence="2" id="KW-1185">Reference proteome</keyword>
<evidence type="ECO:0000313" key="2">
    <source>
        <dbReference type="Proteomes" id="UP000316304"/>
    </source>
</evidence>